<proteinExistence type="predicted"/>
<dbReference type="EMBL" id="JAMGZJ010000077">
    <property type="protein sequence ID" value="MCU6670214.1"/>
    <property type="molecule type" value="Genomic_DNA"/>
</dbReference>
<gene>
    <name evidence="1" type="ORF">M8013_15845</name>
</gene>
<reference evidence="1" key="1">
    <citation type="submission" date="2022-05" db="EMBL/GenBank/DDBJ databases">
        <title>Description of a novel species of Leclercia; Leclercia tamurae and the Proposal for a Novel Genus Silvania gen. nov. Containing Two Novel Species Silvania hatchlandensis sp. nov. and Silvania confinis sp. nov. Isolated from the Rhizosphere of Oak.</title>
        <authorList>
            <person name="Maddock D.W."/>
            <person name="Brady C.L."/>
            <person name="Denman S."/>
            <person name="Arnold D."/>
        </authorList>
    </citation>
    <scope>NUCLEOTIDE SEQUENCE</scope>
    <source>
        <strain evidence="1">H4N4</strain>
    </source>
</reference>
<sequence>MAAKGYFLFRGDKTVCGGRIIEGWSDHQFFGKDMACEGHQVTCGNHPGRYRICGGLDTDDIHGKRIAGTLHSYSSCPCKSKFVPSNIDDDYEFSREKTVAHTDLSHLIEMPLLPGPIEPEPEQHAQTAKKKTGLDAGFAVIPYGGTTEAWQRLLFTENPPAGAKELFVTLNGANEKYKAGSIMLLVDPEKQDNEQIAHMQQAKARIDAALEPLTHKEANFLHKHYATIANFTSYADMGIGLAADPVGKYFENIEKILKEIQETYKNTYRTRGALIGEQFYVRRSKLFNELDRVLKVAFLNKAMKFGEYTKIKNALGLSTSSITHKWNETGVSDIEGYATHIERAAKYFKAMKYIGYVGIGFSAVHSTNEINEACSIGREAECTKKKYIEIGSFSGGVGGGILTGSLAVPLCIAIGIGTAGTGGLVCTIIAGGTLGYAGGEAGSWGGEKVGNSLYNVIQEAK</sequence>
<dbReference type="CDD" id="cd14744">
    <property type="entry name" value="PAAR_CT_2"/>
    <property type="match status" value="1"/>
</dbReference>
<protein>
    <submittedName>
        <fullName evidence="1">PAAR domain-containing protein</fullName>
    </submittedName>
</protein>
<comment type="caution">
    <text evidence="1">The sequence shown here is derived from an EMBL/GenBank/DDBJ whole genome shotgun (WGS) entry which is preliminary data.</text>
</comment>
<dbReference type="RefSeq" id="WP_271268753.1">
    <property type="nucleotide sequence ID" value="NZ_JAMGZJ010000077.1"/>
</dbReference>
<dbReference type="AlphaFoldDB" id="A0A9J6QLL4"/>
<keyword evidence="2" id="KW-1185">Reference proteome</keyword>
<evidence type="ECO:0000313" key="2">
    <source>
        <dbReference type="Proteomes" id="UP001061282"/>
    </source>
</evidence>
<dbReference type="InterPro" id="IPR008727">
    <property type="entry name" value="PAAR_motif"/>
</dbReference>
<accession>A0A9J6QLL4</accession>
<evidence type="ECO:0000313" key="1">
    <source>
        <dbReference type="EMBL" id="MCU6670214.1"/>
    </source>
</evidence>
<dbReference type="Pfam" id="PF05488">
    <property type="entry name" value="PAAR_motif"/>
    <property type="match status" value="1"/>
</dbReference>
<organism evidence="1 2">
    <name type="scientific">Silvania confinis</name>
    <dbReference type="NCBI Taxonomy" id="2926470"/>
    <lineage>
        <taxon>Bacteria</taxon>
        <taxon>Pseudomonadati</taxon>
        <taxon>Pseudomonadota</taxon>
        <taxon>Gammaproteobacteria</taxon>
        <taxon>Enterobacterales</taxon>
        <taxon>Enterobacteriaceae</taxon>
        <taxon>Silvania</taxon>
    </lineage>
</organism>
<name>A0A9J6QLL4_9ENTR</name>
<dbReference type="Proteomes" id="UP001061282">
    <property type="component" value="Unassembled WGS sequence"/>
</dbReference>